<reference evidence="1" key="1">
    <citation type="journal article" date="2025" name="Int. J. Syst. Evol. Microbiol.">
        <title>Inconstantimicrobium mannanitabidum sp. nov., a novel member of the family Clostridiaceae isolated from anoxic soil under the treatment of reductive soil disinfestation.</title>
        <authorList>
            <person name="Ueki A."/>
            <person name="Tonouchi A."/>
            <person name="Honma S."/>
            <person name="Kaku N."/>
            <person name="Ueki K."/>
        </authorList>
    </citation>
    <scope>NUCLEOTIDE SEQUENCE</scope>
    <source>
        <strain evidence="1">TW13</strain>
    </source>
</reference>
<comment type="caution">
    <text evidence="1">The sequence shown here is derived from an EMBL/GenBank/DDBJ whole genome shotgun (WGS) entry which is preliminary data.</text>
</comment>
<keyword evidence="2" id="KW-1185">Reference proteome</keyword>
<gene>
    <name evidence="1" type="ORF">rsdtw13_05480</name>
</gene>
<evidence type="ECO:0000313" key="1">
    <source>
        <dbReference type="EMBL" id="GKX65290.1"/>
    </source>
</evidence>
<name>A0ACB5R864_9CLOT</name>
<dbReference type="Proteomes" id="UP001058074">
    <property type="component" value="Unassembled WGS sequence"/>
</dbReference>
<proteinExistence type="predicted"/>
<organism evidence="1 2">
    <name type="scientific">Inconstantimicrobium mannanitabidum</name>
    <dbReference type="NCBI Taxonomy" id="1604901"/>
    <lineage>
        <taxon>Bacteria</taxon>
        <taxon>Bacillati</taxon>
        <taxon>Bacillota</taxon>
        <taxon>Clostridia</taxon>
        <taxon>Eubacteriales</taxon>
        <taxon>Clostridiaceae</taxon>
        <taxon>Inconstantimicrobium</taxon>
    </lineage>
</organism>
<protein>
    <submittedName>
        <fullName evidence="1">ABC transporter permease</fullName>
    </submittedName>
</protein>
<sequence>MRNPLNKRLIRDLKHNAGRYIAVAVIMIASIALLSGFLATADSIKEDFYSNRKECKVEDGLFTSYFKIPKETISKAEKLGVSMYENYYSDELILKDTTLRIYKERKDIDIATVMEGKLPTSKNEIAIDRLFAKNNSFKPGDTIKIKGKVYNITGTIALPDYSSLFEKNSNLMMETKYFGVAIVSDAAFSDFNDSSLVYNYSYHFKDRNLDKKKKADLSEELKKNLVNNGVSLTNFCTAANNQSISFIESDMGSDVPMMKVFCYITIAIMAFVFAIIIMSTIDEEAPIIGTLLSNGYSKYEILSHYIKMPIIITLLSASIGNLIGYIVLPSAFKAMYYNSYSLPQCTIKINREAFILTTIIPICIMILINILALTLKLNISPLRFLRRDLKKHSNNKPVKLPAFKFVSRFRLRVILQNKANYLMLFIGIFLGSVILLFGLGMQPMINHYVDEIKQSSIAGYQYILKSPVDIKEDSAEKFTMYSFKTYYVGGKRDVDVSTYGIADKSKYLSKLSLDKNNAGVYLSDGLMKKLGSSVGGNIKFTDPYSNDVYTLKIIGSYDYSSGFAIFMNNEQLNKLLKYNKDYYNGYFSNKKLNIEDKFVATVITPNDMVKLGQQMTSSFGSSMYMCIVVAILIYISLMYILTKIVIDKNALYISYMKVFGYEDNEIRKLYLHATTIVVIASLIIGLPLNYVALKYCFLLALAKMNGYMDIFIPAYLYVAIVAIGVISYLVINYFHVQRVKRIRMAEALKNRD</sequence>
<accession>A0ACB5R864</accession>
<evidence type="ECO:0000313" key="2">
    <source>
        <dbReference type="Proteomes" id="UP001058074"/>
    </source>
</evidence>
<dbReference type="EMBL" id="BROD01000001">
    <property type="protein sequence ID" value="GKX65290.1"/>
    <property type="molecule type" value="Genomic_DNA"/>
</dbReference>